<name>A0AAD6IVK6_DREDA</name>
<dbReference type="AlphaFoldDB" id="A0AAD6IVK6"/>
<organism evidence="2 3">
    <name type="scientific">Drechslerella dactyloides</name>
    <name type="common">Nematode-trapping fungus</name>
    <name type="synonym">Arthrobotrys dactyloides</name>
    <dbReference type="NCBI Taxonomy" id="74499"/>
    <lineage>
        <taxon>Eukaryota</taxon>
        <taxon>Fungi</taxon>
        <taxon>Dikarya</taxon>
        <taxon>Ascomycota</taxon>
        <taxon>Pezizomycotina</taxon>
        <taxon>Orbiliomycetes</taxon>
        <taxon>Orbiliales</taxon>
        <taxon>Orbiliaceae</taxon>
        <taxon>Drechslerella</taxon>
    </lineage>
</organism>
<dbReference type="EMBL" id="JAQGDS010000007">
    <property type="protein sequence ID" value="KAJ6259236.1"/>
    <property type="molecule type" value="Genomic_DNA"/>
</dbReference>
<sequence>MQLCRRPIDRESGGLQPVPCGLGIGGRHAAPSHGESSAHLGCMSYQAQPGSAYHRTEQAGQQLAIYLLSISDDCAEHGCLEEGTGAPAKESRDDLSAAAQHNERSTYMRERSFEYELTGWLVPFEVALRSAVAVDVAQREYNLQHRLRDVSRNSSDITNALPAPLPSTGPVSTRLWVSQKKLCKPSQAAGFG</sequence>
<evidence type="ECO:0000256" key="1">
    <source>
        <dbReference type="SAM" id="MobiDB-lite"/>
    </source>
</evidence>
<protein>
    <submittedName>
        <fullName evidence="2">Uncharacterized protein</fullName>
    </submittedName>
</protein>
<dbReference type="Proteomes" id="UP001221413">
    <property type="component" value="Unassembled WGS sequence"/>
</dbReference>
<keyword evidence="3" id="KW-1185">Reference proteome</keyword>
<reference evidence="2" key="1">
    <citation type="submission" date="2023-01" db="EMBL/GenBank/DDBJ databases">
        <title>The chitinases involved in constricting ring structure development in the nematode-trapping fungus Drechslerella dactyloides.</title>
        <authorList>
            <person name="Wang R."/>
            <person name="Zhang L."/>
            <person name="Tang P."/>
            <person name="Li S."/>
            <person name="Liang L."/>
        </authorList>
    </citation>
    <scope>NUCLEOTIDE SEQUENCE</scope>
    <source>
        <strain evidence="2">YMF1.00031</strain>
    </source>
</reference>
<accession>A0AAD6IVK6</accession>
<feature type="region of interest" description="Disordered" evidence="1">
    <location>
        <begin position="82"/>
        <end position="103"/>
    </location>
</feature>
<evidence type="ECO:0000313" key="3">
    <source>
        <dbReference type="Proteomes" id="UP001221413"/>
    </source>
</evidence>
<feature type="compositionally biased region" description="Basic and acidic residues" evidence="1">
    <location>
        <begin position="89"/>
        <end position="103"/>
    </location>
</feature>
<proteinExistence type="predicted"/>
<comment type="caution">
    <text evidence="2">The sequence shown here is derived from an EMBL/GenBank/DDBJ whole genome shotgun (WGS) entry which is preliminary data.</text>
</comment>
<gene>
    <name evidence="2" type="ORF">Dda_6135</name>
</gene>
<evidence type="ECO:0000313" key="2">
    <source>
        <dbReference type="EMBL" id="KAJ6259236.1"/>
    </source>
</evidence>